<evidence type="ECO:0000313" key="3">
    <source>
        <dbReference type="Proteomes" id="UP000827284"/>
    </source>
</evidence>
<sequence length="768" mass="88282">MPSNPQAFIFLTPDIVLKESKKHVKNIFDDWNLLNHIILRHEATIQQKWLKKSRDQRRNTLLYAWPQMPKKHRPDMEAFLEEGSRFYATNSDVYLWPDINQEDLLKPKILPIFLNARARHYPSVFASTDEQSFRFAQAGGIVTLGYLDGFTMMLTGQNSPSTYGKLSTTFGLKMPDRGVKPGVGLLILKAQERVYRFLVDCCLHVLQMTREAAMADATSIEPEPPALCMIDGQMHSLADVVSAAPYSVPAKLELGRLRDLVAARRSAAEDHIWSFREDPGYFENAIIEMREHRQEMLLDTHGRQHSLMAPSGWNDFWRRVIRKVILEANCFLEAWHDLLSQIDELIALQKKYEGQLKEDSPLPNELLNAFLNLDYSLVGYMKIPLTILRDVLYGSPPLRQWFDRKPEVNPLMIGVVDKPNMEKDPTLTKLLSLFNVLFIEDQRDLVGVFTVMDMIERLTQNDPKARNHFSSKIANTVADYSLLAEVRRRVKLFHPWASTFKEEADERQEMTFSYHCNHTLRMAQVEAAFKPIDISIAEPSDKKFYYPAEKRKTKENTLAMQKAEKNLDEFWDKIDRAVLKTVNNSRDGVWTSKDKKKEENHLEDLVQGLDLCSGSSTDSKKSKKKQGDMIEAQALAGTSEVVLSNDTAGETDTSKQETNHQLNFKLDKRALKVFSTLFYQPSISSQPGEIPWNDFLYAMREVGFKDQKLYGSLWHFTPTNSDMGAGIQFHEPHPVSKISFNTARLFGRRLARNYGWTSDIFVPEDPKM</sequence>
<comment type="caution">
    <text evidence="2">The sequence shown here is derived from an EMBL/GenBank/DDBJ whole genome shotgun (WGS) entry which is preliminary data.</text>
</comment>
<name>A0A9P3LXW6_9FUNG</name>
<proteinExistence type="predicted"/>
<keyword evidence="3" id="KW-1185">Reference proteome</keyword>
<protein>
    <submittedName>
        <fullName evidence="2">Uncharacterized protein</fullName>
    </submittedName>
</protein>
<organism evidence="2 3">
    <name type="scientific">Entomortierella parvispora</name>
    <dbReference type="NCBI Taxonomy" id="205924"/>
    <lineage>
        <taxon>Eukaryota</taxon>
        <taxon>Fungi</taxon>
        <taxon>Fungi incertae sedis</taxon>
        <taxon>Mucoromycota</taxon>
        <taxon>Mortierellomycotina</taxon>
        <taxon>Mortierellomycetes</taxon>
        <taxon>Mortierellales</taxon>
        <taxon>Mortierellaceae</taxon>
        <taxon>Entomortierella</taxon>
    </lineage>
</organism>
<accession>A0A9P3LXW6</accession>
<dbReference type="PANTHER" id="PTHR40788">
    <property type="entry name" value="CLR5 DOMAIN-CONTAINING PROTEIN-RELATED"/>
    <property type="match status" value="1"/>
</dbReference>
<reference evidence="2" key="1">
    <citation type="submission" date="2021-11" db="EMBL/GenBank/DDBJ databases">
        <authorList>
            <person name="Herlambang A."/>
            <person name="Guo Y."/>
            <person name="Takashima Y."/>
            <person name="Nishizawa T."/>
        </authorList>
    </citation>
    <scope>NUCLEOTIDE SEQUENCE</scope>
    <source>
        <strain evidence="2">E1425</strain>
    </source>
</reference>
<feature type="region of interest" description="Disordered" evidence="1">
    <location>
        <begin position="641"/>
        <end position="660"/>
    </location>
</feature>
<dbReference type="EMBL" id="BQFW01000009">
    <property type="protein sequence ID" value="GJJ74589.1"/>
    <property type="molecule type" value="Genomic_DNA"/>
</dbReference>
<feature type="compositionally biased region" description="Polar residues" evidence="1">
    <location>
        <begin position="641"/>
        <end position="651"/>
    </location>
</feature>
<evidence type="ECO:0000313" key="2">
    <source>
        <dbReference type="EMBL" id="GJJ74589.1"/>
    </source>
</evidence>
<dbReference type="Proteomes" id="UP000827284">
    <property type="component" value="Unassembled WGS sequence"/>
</dbReference>
<dbReference type="OrthoDB" id="2922289at2759"/>
<dbReference type="PANTHER" id="PTHR40788:SF2">
    <property type="entry name" value="CLR5 DOMAIN-CONTAINING PROTEIN"/>
    <property type="match status" value="1"/>
</dbReference>
<evidence type="ECO:0000256" key="1">
    <source>
        <dbReference type="SAM" id="MobiDB-lite"/>
    </source>
</evidence>
<gene>
    <name evidence="2" type="ORF">EMPS_06947</name>
</gene>
<reference evidence="2" key="2">
    <citation type="journal article" date="2022" name="Microbiol. Resour. Announc.">
        <title>Whole-Genome Sequence of Entomortierella parvispora E1425, a Mucoromycotan Fungus Associated with Burkholderiaceae-Related Endosymbiotic Bacteria.</title>
        <authorList>
            <person name="Herlambang A."/>
            <person name="Guo Y."/>
            <person name="Takashima Y."/>
            <person name="Narisawa K."/>
            <person name="Ohta H."/>
            <person name="Nishizawa T."/>
        </authorList>
    </citation>
    <scope>NUCLEOTIDE SEQUENCE</scope>
    <source>
        <strain evidence="2">E1425</strain>
    </source>
</reference>
<dbReference type="AlphaFoldDB" id="A0A9P3LXW6"/>